<gene>
    <name evidence="1" type="ORF">CPZ25_018870</name>
</gene>
<keyword evidence="2" id="KW-1185">Reference proteome</keyword>
<organism evidence="1 2">
    <name type="scientific">Eubacterium maltosivorans</name>
    <dbReference type="NCBI Taxonomy" id="2041044"/>
    <lineage>
        <taxon>Bacteria</taxon>
        <taxon>Bacillati</taxon>
        <taxon>Bacillota</taxon>
        <taxon>Clostridia</taxon>
        <taxon>Eubacteriales</taxon>
        <taxon>Eubacteriaceae</taxon>
        <taxon>Eubacterium</taxon>
    </lineage>
</organism>
<evidence type="ECO:0000313" key="2">
    <source>
        <dbReference type="Proteomes" id="UP000218387"/>
    </source>
</evidence>
<dbReference type="KEGG" id="emt:CPZ25_018870"/>
<name>A0A4P9CC86_EUBML</name>
<accession>A0A4P9CC86</accession>
<protein>
    <submittedName>
        <fullName evidence="1">Uncharacterized protein</fullName>
    </submittedName>
</protein>
<evidence type="ECO:0000313" key="1">
    <source>
        <dbReference type="EMBL" id="QCT73289.1"/>
    </source>
</evidence>
<dbReference type="EMBL" id="CP029487">
    <property type="protein sequence ID" value="QCT73289.1"/>
    <property type="molecule type" value="Genomic_DNA"/>
</dbReference>
<dbReference type="Proteomes" id="UP000218387">
    <property type="component" value="Chromosome"/>
</dbReference>
<proteinExistence type="predicted"/>
<sequence>MLYLIKIKREVSSKKVSFGMPEIFRDKARRKGEKMKKKLFAAMLALLILSLPLSGCTPDKKDVQKEDKAEKTMEEQVENNQSAIFKQYENIKAFRSEYQKDLETMNALVDPNKAEFVLSDISYTAGVPSSDSRVDATYRRINKETYVLKYYESWDVYNEQVKNDLSALNESVKDQGIEYRIDRAELVPDENRVRAYFEKVT</sequence>
<dbReference type="AlphaFoldDB" id="A0A4P9CC86"/>
<reference evidence="1 2" key="1">
    <citation type="submission" date="2018-05" db="EMBL/GenBank/DDBJ databases">
        <title>Genome comparison of Eubacterium sp.</title>
        <authorList>
            <person name="Feng Y."/>
            <person name="Sanchez-Andrea I."/>
            <person name="Stams A.J.M."/>
            <person name="De Vos W.M."/>
        </authorList>
    </citation>
    <scope>NUCLEOTIDE SEQUENCE [LARGE SCALE GENOMIC DNA]</scope>
    <source>
        <strain evidence="1 2">YI</strain>
    </source>
</reference>